<dbReference type="AlphaFoldDB" id="A0A2P2MD94"/>
<name>A0A2P2MD94_RHIMU</name>
<proteinExistence type="predicted"/>
<evidence type="ECO:0000313" key="1">
    <source>
        <dbReference type="EMBL" id="MBX28134.1"/>
    </source>
</evidence>
<protein>
    <submittedName>
        <fullName evidence="1">EXTRA-LARGE G-protein</fullName>
    </submittedName>
</protein>
<organism evidence="1">
    <name type="scientific">Rhizophora mucronata</name>
    <name type="common">Asiatic mangrove</name>
    <dbReference type="NCBI Taxonomy" id="61149"/>
    <lineage>
        <taxon>Eukaryota</taxon>
        <taxon>Viridiplantae</taxon>
        <taxon>Streptophyta</taxon>
        <taxon>Embryophyta</taxon>
        <taxon>Tracheophyta</taxon>
        <taxon>Spermatophyta</taxon>
        <taxon>Magnoliopsida</taxon>
        <taxon>eudicotyledons</taxon>
        <taxon>Gunneridae</taxon>
        <taxon>Pentapetalae</taxon>
        <taxon>rosids</taxon>
        <taxon>fabids</taxon>
        <taxon>Malpighiales</taxon>
        <taxon>Rhizophoraceae</taxon>
        <taxon>Rhizophora</taxon>
    </lineage>
</organism>
<dbReference type="EMBL" id="GGEC01047650">
    <property type="protein sequence ID" value="MBX28134.1"/>
    <property type="molecule type" value="Transcribed_RNA"/>
</dbReference>
<accession>A0A2P2MD94</accession>
<sequence length="18" mass="2119">MREHASLFGNFCFFVLNS</sequence>
<reference evidence="1" key="1">
    <citation type="submission" date="2018-02" db="EMBL/GenBank/DDBJ databases">
        <title>Rhizophora mucronata_Transcriptome.</title>
        <authorList>
            <person name="Meera S.P."/>
            <person name="Sreeshan A."/>
            <person name="Augustine A."/>
        </authorList>
    </citation>
    <scope>NUCLEOTIDE SEQUENCE</scope>
    <source>
        <tissue evidence="1">Leaf</tissue>
    </source>
</reference>